<proteinExistence type="predicted"/>
<name>A0ABR3LM97_9TELE</name>
<organism evidence="2 3">
    <name type="scientific">Cirrhinus molitorella</name>
    <name type="common">mud carp</name>
    <dbReference type="NCBI Taxonomy" id="172907"/>
    <lineage>
        <taxon>Eukaryota</taxon>
        <taxon>Metazoa</taxon>
        <taxon>Chordata</taxon>
        <taxon>Craniata</taxon>
        <taxon>Vertebrata</taxon>
        <taxon>Euteleostomi</taxon>
        <taxon>Actinopterygii</taxon>
        <taxon>Neopterygii</taxon>
        <taxon>Teleostei</taxon>
        <taxon>Ostariophysi</taxon>
        <taxon>Cypriniformes</taxon>
        <taxon>Cyprinidae</taxon>
        <taxon>Labeoninae</taxon>
        <taxon>Labeonini</taxon>
        <taxon>Cirrhinus</taxon>
    </lineage>
</organism>
<evidence type="ECO:0000313" key="2">
    <source>
        <dbReference type="EMBL" id="KAL1254003.1"/>
    </source>
</evidence>
<dbReference type="EMBL" id="JAYMGO010000020">
    <property type="protein sequence ID" value="KAL1254003.1"/>
    <property type="molecule type" value="Genomic_DNA"/>
</dbReference>
<comment type="caution">
    <text evidence="2">The sequence shown here is derived from an EMBL/GenBank/DDBJ whole genome shotgun (WGS) entry which is preliminary data.</text>
</comment>
<dbReference type="Proteomes" id="UP001558613">
    <property type="component" value="Unassembled WGS sequence"/>
</dbReference>
<keyword evidence="3" id="KW-1185">Reference proteome</keyword>
<feature type="compositionally biased region" description="Polar residues" evidence="1">
    <location>
        <begin position="59"/>
        <end position="69"/>
    </location>
</feature>
<accession>A0ABR3LM97</accession>
<feature type="compositionally biased region" description="Polar residues" evidence="1">
    <location>
        <begin position="39"/>
        <end position="52"/>
    </location>
</feature>
<sequence length="69" mass="7377">MITTDATVPKGFQVPVPDLSSSLTLERKTSPTLCCYSESKASPSNSLFTSSPPGMAYPLTQSTVRAEHE</sequence>
<protein>
    <submittedName>
        <fullName evidence="2">Uncharacterized protein</fullName>
    </submittedName>
</protein>
<feature type="region of interest" description="Disordered" evidence="1">
    <location>
        <begin position="38"/>
        <end position="69"/>
    </location>
</feature>
<gene>
    <name evidence="2" type="ORF">QQF64_016232</name>
</gene>
<evidence type="ECO:0000256" key="1">
    <source>
        <dbReference type="SAM" id="MobiDB-lite"/>
    </source>
</evidence>
<reference evidence="2 3" key="1">
    <citation type="submission" date="2023-09" db="EMBL/GenBank/DDBJ databases">
        <authorList>
            <person name="Wang M."/>
        </authorList>
    </citation>
    <scope>NUCLEOTIDE SEQUENCE [LARGE SCALE GENOMIC DNA]</scope>
    <source>
        <strain evidence="2">GT-2023</strain>
        <tissue evidence="2">Liver</tissue>
    </source>
</reference>
<evidence type="ECO:0000313" key="3">
    <source>
        <dbReference type="Proteomes" id="UP001558613"/>
    </source>
</evidence>